<dbReference type="EMBL" id="JAVREZ010000021">
    <property type="protein sequence ID" value="MDT0486489.1"/>
    <property type="molecule type" value="Genomic_DNA"/>
</dbReference>
<evidence type="ECO:0000256" key="1">
    <source>
        <dbReference type="SAM" id="MobiDB-lite"/>
    </source>
</evidence>
<keyword evidence="3" id="KW-1185">Reference proteome</keyword>
<reference evidence="3" key="1">
    <citation type="submission" date="2023-07" db="EMBL/GenBank/DDBJ databases">
        <title>30 novel species of actinomycetes from the DSMZ collection.</title>
        <authorList>
            <person name="Nouioui I."/>
        </authorList>
    </citation>
    <scope>NUCLEOTIDE SEQUENCE [LARGE SCALE GENOMIC DNA]</scope>
    <source>
        <strain evidence="3">DSM 41640</strain>
    </source>
</reference>
<dbReference type="RefSeq" id="WP_311719233.1">
    <property type="nucleotide sequence ID" value="NZ_JAVREZ010000021.1"/>
</dbReference>
<feature type="compositionally biased region" description="Polar residues" evidence="1">
    <location>
        <begin position="39"/>
        <end position="50"/>
    </location>
</feature>
<protein>
    <recommendedName>
        <fullName evidence="4">L,D-transpeptidase</fullName>
    </recommendedName>
</protein>
<feature type="region of interest" description="Disordered" evidence="1">
    <location>
        <begin position="39"/>
        <end position="62"/>
    </location>
</feature>
<proteinExistence type="predicted"/>
<gene>
    <name evidence="2" type="ORF">RNB18_41125</name>
</gene>
<sequence>MAPSSAGFVTALTTAALATVGFLGYQAYATSPAHLTKARTNGTPAITTPKTPGGKENAALLPPGSGTGARVVYSLRGHRVWLVGLDDKVIRTFEVTPGNIAPAPGVYAVTSRSNAVTGTDGTPIEHVVRFTDVDGVAIGFSAAVRDAAAPVDSTTTTVRTGGIRESRADGDVMWTFATIGATVAVIP</sequence>
<evidence type="ECO:0000313" key="2">
    <source>
        <dbReference type="EMBL" id="MDT0486489.1"/>
    </source>
</evidence>
<evidence type="ECO:0000313" key="3">
    <source>
        <dbReference type="Proteomes" id="UP001183824"/>
    </source>
</evidence>
<dbReference type="Proteomes" id="UP001183824">
    <property type="component" value="Unassembled WGS sequence"/>
</dbReference>
<comment type="caution">
    <text evidence="2">The sequence shown here is derived from an EMBL/GenBank/DDBJ whole genome shotgun (WGS) entry which is preliminary data.</text>
</comment>
<organism evidence="2 3">
    <name type="scientific">Streptomyces doebereineriae</name>
    <dbReference type="NCBI Taxonomy" id="3075528"/>
    <lineage>
        <taxon>Bacteria</taxon>
        <taxon>Bacillati</taxon>
        <taxon>Actinomycetota</taxon>
        <taxon>Actinomycetes</taxon>
        <taxon>Kitasatosporales</taxon>
        <taxon>Streptomycetaceae</taxon>
        <taxon>Streptomyces</taxon>
    </lineage>
</organism>
<accession>A0ABU2VMV3</accession>
<name>A0ABU2VMV3_9ACTN</name>
<evidence type="ECO:0008006" key="4">
    <source>
        <dbReference type="Google" id="ProtNLM"/>
    </source>
</evidence>